<feature type="non-terminal residue" evidence="2">
    <location>
        <position position="1"/>
    </location>
</feature>
<gene>
    <name evidence="2" type="ORF">PMAYCL1PPCAC_07492</name>
</gene>
<protein>
    <submittedName>
        <fullName evidence="2">Uncharacterized protein</fullName>
    </submittedName>
</protein>
<comment type="caution">
    <text evidence="2">The sequence shown here is derived from an EMBL/GenBank/DDBJ whole genome shotgun (WGS) entry which is preliminary data.</text>
</comment>
<feature type="chain" id="PRO_5042854840" evidence="1">
    <location>
        <begin position="22"/>
        <end position="122"/>
    </location>
</feature>
<reference evidence="3" key="1">
    <citation type="submission" date="2022-10" db="EMBL/GenBank/DDBJ databases">
        <title>Genome assembly of Pristionchus species.</title>
        <authorList>
            <person name="Yoshida K."/>
            <person name="Sommer R.J."/>
        </authorList>
    </citation>
    <scope>NUCLEOTIDE SEQUENCE [LARGE SCALE GENOMIC DNA]</scope>
    <source>
        <strain evidence="3">RS5460</strain>
    </source>
</reference>
<name>A0AAN4ZA12_9BILA</name>
<dbReference type="AlphaFoldDB" id="A0AAN4ZA12"/>
<keyword evidence="3" id="KW-1185">Reference proteome</keyword>
<accession>A0AAN4ZA12</accession>
<feature type="signal peptide" evidence="1">
    <location>
        <begin position="1"/>
        <end position="21"/>
    </location>
</feature>
<evidence type="ECO:0000313" key="3">
    <source>
        <dbReference type="Proteomes" id="UP001328107"/>
    </source>
</evidence>
<proteinExistence type="predicted"/>
<dbReference type="Proteomes" id="UP001328107">
    <property type="component" value="Unassembled WGS sequence"/>
</dbReference>
<evidence type="ECO:0000256" key="1">
    <source>
        <dbReference type="SAM" id="SignalP"/>
    </source>
</evidence>
<keyword evidence="1" id="KW-0732">Signal</keyword>
<dbReference type="EMBL" id="BTRK01000002">
    <property type="protein sequence ID" value="GMR37297.1"/>
    <property type="molecule type" value="Genomic_DNA"/>
</dbReference>
<organism evidence="2 3">
    <name type="scientific">Pristionchus mayeri</name>
    <dbReference type="NCBI Taxonomy" id="1317129"/>
    <lineage>
        <taxon>Eukaryota</taxon>
        <taxon>Metazoa</taxon>
        <taxon>Ecdysozoa</taxon>
        <taxon>Nematoda</taxon>
        <taxon>Chromadorea</taxon>
        <taxon>Rhabditida</taxon>
        <taxon>Rhabditina</taxon>
        <taxon>Diplogasteromorpha</taxon>
        <taxon>Diplogasteroidea</taxon>
        <taxon>Neodiplogasteridae</taxon>
        <taxon>Pristionchus</taxon>
    </lineage>
</organism>
<sequence>QTMSSTHIVILTISTLLFVQGGRVGQCRTSCIERNVQRIVRVHLREDYVMIGVCNNATDAQKAGGVLAEESPFESIVTPYICNKKIGLWTIDELDQDGISKFPVRCPSVEQVAQERIDSCPK</sequence>
<feature type="non-terminal residue" evidence="2">
    <location>
        <position position="122"/>
    </location>
</feature>
<evidence type="ECO:0000313" key="2">
    <source>
        <dbReference type="EMBL" id="GMR37297.1"/>
    </source>
</evidence>